<dbReference type="PANTHER" id="PTHR43268">
    <property type="entry name" value="THIOSULFATE SULFURTRANSFERASE/RHODANESE-LIKE DOMAIN-CONTAINING PROTEIN 2"/>
    <property type="match status" value="1"/>
</dbReference>
<dbReference type="PROSITE" id="PS50206">
    <property type="entry name" value="RHODANESE_3"/>
    <property type="match status" value="1"/>
</dbReference>
<dbReference type="CDD" id="cd01518">
    <property type="entry name" value="RHOD_YceA"/>
    <property type="match status" value="1"/>
</dbReference>
<dbReference type="HAMAP" id="MF_00469">
    <property type="entry name" value="TrhO"/>
    <property type="match status" value="1"/>
</dbReference>
<dbReference type="Pfam" id="PF12368">
    <property type="entry name" value="Rhodanese_C"/>
    <property type="match status" value="1"/>
</dbReference>
<gene>
    <name evidence="1" type="primary">trhO</name>
    <name evidence="3" type="ORF">B7R22_00750</name>
</gene>
<dbReference type="SMART" id="SM00450">
    <property type="entry name" value="RHOD"/>
    <property type="match status" value="1"/>
</dbReference>
<dbReference type="InterPro" id="IPR036873">
    <property type="entry name" value="Rhodanese-like_dom_sf"/>
</dbReference>
<dbReference type="GO" id="GO:0016705">
    <property type="term" value="F:oxidoreductase activity, acting on paired donors, with incorporation or reduction of molecular oxygen"/>
    <property type="evidence" value="ECO:0007669"/>
    <property type="project" value="UniProtKB-UniRule"/>
</dbReference>
<comment type="catalytic activity">
    <reaction evidence="1">
        <text>uridine(34) in tRNA + AH2 + O2 = 5-hydroxyuridine(34) in tRNA + A + H2O</text>
        <dbReference type="Rhea" id="RHEA:64224"/>
        <dbReference type="Rhea" id="RHEA-COMP:11727"/>
        <dbReference type="Rhea" id="RHEA-COMP:13381"/>
        <dbReference type="ChEBI" id="CHEBI:13193"/>
        <dbReference type="ChEBI" id="CHEBI:15377"/>
        <dbReference type="ChEBI" id="CHEBI:15379"/>
        <dbReference type="ChEBI" id="CHEBI:17499"/>
        <dbReference type="ChEBI" id="CHEBI:65315"/>
        <dbReference type="ChEBI" id="CHEBI:136877"/>
    </reaction>
</comment>
<dbReference type="PANTHER" id="PTHR43268:SF6">
    <property type="entry name" value="THIOSULFATE SULFURTRANSFERASE_RHODANESE-LIKE DOMAIN-CONTAINING PROTEIN 2"/>
    <property type="match status" value="1"/>
</dbReference>
<keyword evidence="1" id="KW-0819">tRNA processing</keyword>
<name>A0A3E0W4T8_9MICO</name>
<dbReference type="Pfam" id="PF17773">
    <property type="entry name" value="UPF0176_N"/>
    <property type="match status" value="1"/>
</dbReference>
<accession>A0A3E0W4T8</accession>
<keyword evidence="1" id="KW-0560">Oxidoreductase</keyword>
<dbReference type="SUPFAM" id="SSF52821">
    <property type="entry name" value="Rhodanese/Cell cycle control phosphatase"/>
    <property type="match status" value="1"/>
</dbReference>
<dbReference type="GO" id="GO:0006400">
    <property type="term" value="P:tRNA modification"/>
    <property type="evidence" value="ECO:0007669"/>
    <property type="project" value="UniProtKB-UniRule"/>
</dbReference>
<dbReference type="InterPro" id="IPR022111">
    <property type="entry name" value="Rhodanese_C"/>
</dbReference>
<dbReference type="OrthoDB" id="9778326at2"/>
<dbReference type="InterPro" id="IPR001763">
    <property type="entry name" value="Rhodanese-like_dom"/>
</dbReference>
<comment type="function">
    <text evidence="1">Catalyzes oxygen-dependent 5-hydroxyuridine (ho5U) modification at position 34 in tRNAs.</text>
</comment>
<dbReference type="EMBL" id="NBXB01000003">
    <property type="protein sequence ID" value="RFA17384.1"/>
    <property type="molecule type" value="Genomic_DNA"/>
</dbReference>
<dbReference type="Proteomes" id="UP000256541">
    <property type="component" value="Unassembled WGS sequence"/>
</dbReference>
<dbReference type="RefSeq" id="WP_116409927.1">
    <property type="nucleotide sequence ID" value="NZ_NBXB01000003.1"/>
</dbReference>
<dbReference type="EC" id="1.14.-.-" evidence="1"/>
<evidence type="ECO:0000313" key="3">
    <source>
        <dbReference type="EMBL" id="RFA17384.1"/>
    </source>
</evidence>
<comment type="similarity">
    <text evidence="1">Belongs to the TrhO family.</text>
</comment>
<dbReference type="AlphaFoldDB" id="A0A3E0W4T8"/>
<dbReference type="InterPro" id="IPR040503">
    <property type="entry name" value="TRHO_N"/>
</dbReference>
<dbReference type="Gene3D" id="3.40.250.10">
    <property type="entry name" value="Rhodanese-like domain"/>
    <property type="match status" value="1"/>
</dbReference>
<evidence type="ECO:0000259" key="2">
    <source>
        <dbReference type="PROSITE" id="PS50206"/>
    </source>
</evidence>
<evidence type="ECO:0000313" key="4">
    <source>
        <dbReference type="Proteomes" id="UP000256541"/>
    </source>
</evidence>
<feature type="domain" description="Rhodanese" evidence="2">
    <location>
        <begin position="148"/>
        <end position="243"/>
    </location>
</feature>
<comment type="caution">
    <text evidence="3">The sequence shown here is derived from an EMBL/GenBank/DDBJ whole genome shotgun (WGS) entry which is preliminary data.</text>
</comment>
<sequence length="314" mass="34007">MAVSKIILFYVFAPLADPDALRLWQRDLCESLGLRGRILLSAQGINATLGGELDAVKKYLRKTREYPAFKGVDVKWSEGTGLDSASATSSAPHGFSRDFPRLSVKVRDEIVSFGAPGELRVDDRGVVGGGTRLSPPELHTLVDQQREAGDDVVFFDGRNSFEAEIGRFEGAVVPAVANTRDFVAELDSGVYDHLKDKPVVTYCTGGIRCEVLSSLMVSRGFSNVYQLDGGIVRYGETYGDSGLWKGSLYVFDDRMSVDFTPDARPIGSCPRCGASTSRMQNCLDPACRTQLVVCADCSSTASVFCEFHTGAATP</sequence>
<reference evidence="3 4" key="1">
    <citation type="submission" date="2017-04" db="EMBL/GenBank/DDBJ databases">
        <title>Comparative genome analysis of Subtercola boreus.</title>
        <authorList>
            <person name="Cho Y.-J."/>
            <person name="Cho A."/>
            <person name="Kim O.-S."/>
            <person name="Lee J.-I."/>
        </authorList>
    </citation>
    <scope>NUCLEOTIDE SEQUENCE [LARGE SCALE GENOMIC DNA]</scope>
    <source>
        <strain evidence="3 4">P27479</strain>
    </source>
</reference>
<evidence type="ECO:0000256" key="1">
    <source>
        <dbReference type="HAMAP-Rule" id="MF_00469"/>
    </source>
</evidence>
<proteinExistence type="inferred from homology"/>
<protein>
    <recommendedName>
        <fullName evidence="1">tRNA uridine(34) hydroxylase</fullName>
        <ecNumber evidence="1">1.14.-.-</ecNumber>
    </recommendedName>
    <alternativeName>
        <fullName evidence="1">tRNA hydroxylation protein O</fullName>
    </alternativeName>
</protein>
<organism evidence="3 4">
    <name type="scientific">Subtercola boreus</name>
    <dbReference type="NCBI Taxonomy" id="120213"/>
    <lineage>
        <taxon>Bacteria</taxon>
        <taxon>Bacillati</taxon>
        <taxon>Actinomycetota</taxon>
        <taxon>Actinomycetes</taxon>
        <taxon>Micrococcales</taxon>
        <taxon>Microbacteriaceae</taxon>
        <taxon>Subtercola</taxon>
    </lineage>
</organism>
<dbReference type="NCBIfam" id="NF001134">
    <property type="entry name" value="PRK00142.1-2"/>
    <property type="match status" value="1"/>
</dbReference>
<dbReference type="InterPro" id="IPR020936">
    <property type="entry name" value="TrhO"/>
</dbReference>
<dbReference type="Gene3D" id="3.30.70.100">
    <property type="match status" value="1"/>
</dbReference>
<dbReference type="Pfam" id="PF00581">
    <property type="entry name" value="Rhodanese"/>
    <property type="match status" value="1"/>
</dbReference>